<dbReference type="GO" id="GO:0046872">
    <property type="term" value="F:metal ion binding"/>
    <property type="evidence" value="ECO:0007669"/>
    <property type="project" value="UniProtKB-KW"/>
</dbReference>
<comment type="subcellular location">
    <subcellularLocation>
        <location evidence="2">Nucleus</location>
    </subcellularLocation>
</comment>
<comment type="cofactor">
    <cofactor evidence="1">
        <name>a divalent metal cation</name>
        <dbReference type="ChEBI" id="CHEBI:60240"/>
    </cofactor>
</comment>
<organism evidence="9 10">
    <name type="scientific">Aphanomyces euteiches</name>
    <dbReference type="NCBI Taxonomy" id="100861"/>
    <lineage>
        <taxon>Eukaryota</taxon>
        <taxon>Sar</taxon>
        <taxon>Stramenopiles</taxon>
        <taxon>Oomycota</taxon>
        <taxon>Saprolegniomycetes</taxon>
        <taxon>Saprolegniales</taxon>
        <taxon>Verrucalvaceae</taxon>
        <taxon>Aphanomyces</taxon>
    </lineage>
</organism>
<evidence type="ECO:0000313" key="10">
    <source>
        <dbReference type="Proteomes" id="UP000481153"/>
    </source>
</evidence>
<keyword evidence="6" id="KW-0378">Hydrolase</keyword>
<keyword evidence="10" id="KW-1185">Reference proteome</keyword>
<evidence type="ECO:0000256" key="1">
    <source>
        <dbReference type="ARBA" id="ARBA00001968"/>
    </source>
</evidence>
<accession>A0A6G0WKX6</accession>
<evidence type="ECO:0000313" key="9">
    <source>
        <dbReference type="EMBL" id="KAF0727947.1"/>
    </source>
</evidence>
<feature type="domain" description="DDE Tnp4" evidence="8">
    <location>
        <begin position="82"/>
        <end position="232"/>
    </location>
</feature>
<dbReference type="EMBL" id="VJMJ01000184">
    <property type="protein sequence ID" value="KAF0727947.1"/>
    <property type="molecule type" value="Genomic_DNA"/>
</dbReference>
<dbReference type="GO" id="GO:0016787">
    <property type="term" value="F:hydrolase activity"/>
    <property type="evidence" value="ECO:0007669"/>
    <property type="project" value="UniProtKB-KW"/>
</dbReference>
<dbReference type="GO" id="GO:0004518">
    <property type="term" value="F:nuclease activity"/>
    <property type="evidence" value="ECO:0007669"/>
    <property type="project" value="UniProtKB-KW"/>
</dbReference>
<dbReference type="InterPro" id="IPR027806">
    <property type="entry name" value="HARBI1_dom"/>
</dbReference>
<evidence type="ECO:0000256" key="2">
    <source>
        <dbReference type="ARBA" id="ARBA00004123"/>
    </source>
</evidence>
<evidence type="ECO:0000256" key="3">
    <source>
        <dbReference type="ARBA" id="ARBA00006958"/>
    </source>
</evidence>
<dbReference type="Pfam" id="PF13359">
    <property type="entry name" value="DDE_Tnp_4"/>
    <property type="match status" value="1"/>
</dbReference>
<dbReference type="PANTHER" id="PTHR22930">
    <property type="match status" value="1"/>
</dbReference>
<dbReference type="PANTHER" id="PTHR22930:SF85">
    <property type="entry name" value="GH03217P-RELATED"/>
    <property type="match status" value="1"/>
</dbReference>
<dbReference type="InterPro" id="IPR045249">
    <property type="entry name" value="HARBI1-like"/>
</dbReference>
<reference evidence="9 10" key="1">
    <citation type="submission" date="2019-07" db="EMBL/GenBank/DDBJ databases">
        <title>Genomics analysis of Aphanomyces spp. identifies a new class of oomycete effector associated with host adaptation.</title>
        <authorList>
            <person name="Gaulin E."/>
        </authorList>
    </citation>
    <scope>NUCLEOTIDE SEQUENCE [LARGE SCALE GENOMIC DNA]</scope>
    <source>
        <strain evidence="9 10">ATCC 201684</strain>
    </source>
</reference>
<evidence type="ECO:0000256" key="7">
    <source>
        <dbReference type="ARBA" id="ARBA00023242"/>
    </source>
</evidence>
<dbReference type="Proteomes" id="UP000481153">
    <property type="component" value="Unassembled WGS sequence"/>
</dbReference>
<gene>
    <name evidence="9" type="ORF">Ae201684_014059</name>
</gene>
<evidence type="ECO:0000256" key="4">
    <source>
        <dbReference type="ARBA" id="ARBA00022722"/>
    </source>
</evidence>
<keyword evidence="7" id="KW-0539">Nucleus</keyword>
<evidence type="ECO:0000256" key="6">
    <source>
        <dbReference type="ARBA" id="ARBA00022801"/>
    </source>
</evidence>
<proteinExistence type="inferred from homology"/>
<dbReference type="VEuPathDB" id="FungiDB:AeMF1_013678"/>
<name>A0A6G0WKX6_9STRA</name>
<dbReference type="AlphaFoldDB" id="A0A6G0WKX6"/>
<protein>
    <recommendedName>
        <fullName evidence="8">DDE Tnp4 domain-containing protein</fullName>
    </recommendedName>
</protein>
<evidence type="ECO:0000259" key="8">
    <source>
        <dbReference type="Pfam" id="PF13359"/>
    </source>
</evidence>
<keyword evidence="5" id="KW-0479">Metal-binding</keyword>
<dbReference type="GO" id="GO:0005634">
    <property type="term" value="C:nucleus"/>
    <property type="evidence" value="ECO:0007669"/>
    <property type="project" value="UniProtKB-SubCell"/>
</dbReference>
<keyword evidence="4" id="KW-0540">Nuclease</keyword>
<sequence>MDIDDRVACALHYLTHSDGYESTATLFGILKTRAYEYCNEVILVIQQCWVQSTITLPTSADQWEVIRQGFEVYGFPNAYGALDGSLVKVKRFEDFIGWYCRKGFPAFNMQAVVDHRMRFMSYSIRSGSQNDKILFNESVFGQTCHRKVPRGGCFLGDSGYKLYSHIMTPYPIVESMAADEAKYNYIHSRSRMVVERAFGRWKNKFRVFKNELMHHSPHDMAHLIEVTLVLHNWFIEYDGEISNFEEQRPFPEWMHIGGDIVHIDELNLVSGSSAERARDFIKELIASHT</sequence>
<comment type="similarity">
    <text evidence="3">Belongs to the HARBI1 family.</text>
</comment>
<comment type="caution">
    <text evidence="9">The sequence shown here is derived from an EMBL/GenBank/DDBJ whole genome shotgun (WGS) entry which is preliminary data.</text>
</comment>
<evidence type="ECO:0000256" key="5">
    <source>
        <dbReference type="ARBA" id="ARBA00022723"/>
    </source>
</evidence>